<dbReference type="Proteomes" id="UP000182771">
    <property type="component" value="Unassembled WGS sequence"/>
</dbReference>
<sequence length="294" mass="33575">MKKQLLIILSLLSWGIFAQELSCKVTINTQRVNQTNQRVFATLQRSLQEFINRKAWTDLKTRENERIDCSFVFTVSSYENNMLTTDVQIQAFRPVYGSGYQTPLMNYQEKGVTFSYLENEPIYFNPSNFTSNLSSFIAYYALIIIGIDADTFAPDGGKPYFEKALAVVLNAQGSGDNAWLQNGSNNRWQMITDLLSDDFAALHKVLYAYHRKGLDLMSQDTQKAKNGIAEALIELDKMDNSRINRFLAQLFFDAKADELVQILSEGKPLEKRQEVQKVLLKLAPTHAQQWGQIK</sequence>
<evidence type="ECO:0000313" key="2">
    <source>
        <dbReference type="EMBL" id="SDW66121.1"/>
    </source>
</evidence>
<dbReference type="RefSeq" id="WP_016420496.1">
    <property type="nucleotide sequence ID" value="NZ_FNND01000003.1"/>
</dbReference>
<feature type="signal peptide" evidence="1">
    <location>
        <begin position="1"/>
        <end position="18"/>
    </location>
</feature>
<evidence type="ECO:0000256" key="1">
    <source>
        <dbReference type="SAM" id="SignalP"/>
    </source>
</evidence>
<dbReference type="InterPro" id="IPR032274">
    <property type="entry name" value="DUF4835"/>
</dbReference>
<accession>A0A1H2VCP4</accession>
<protein>
    <recommendedName>
        <fullName evidence="4">DUF4835 domain-containing protein</fullName>
    </recommendedName>
</protein>
<dbReference type="AlphaFoldDB" id="A0A1H2VCP4"/>
<keyword evidence="3" id="KW-1185">Reference proteome</keyword>
<dbReference type="Pfam" id="PF16119">
    <property type="entry name" value="DUF4835"/>
    <property type="match status" value="1"/>
</dbReference>
<keyword evidence="1" id="KW-0732">Signal</keyword>
<evidence type="ECO:0000313" key="3">
    <source>
        <dbReference type="Proteomes" id="UP000182771"/>
    </source>
</evidence>
<dbReference type="OrthoDB" id="9773381at2"/>
<name>A0A1H2VCP4_9FLAO</name>
<comment type="caution">
    <text evidence="2">The sequence shown here is derived from an EMBL/GenBank/DDBJ whole genome shotgun (WGS) entry which is preliminary data.</text>
</comment>
<evidence type="ECO:0008006" key="4">
    <source>
        <dbReference type="Google" id="ProtNLM"/>
    </source>
</evidence>
<organism evidence="2 3">
    <name type="scientific">Capnocytophaga granulosa</name>
    <dbReference type="NCBI Taxonomy" id="45242"/>
    <lineage>
        <taxon>Bacteria</taxon>
        <taxon>Pseudomonadati</taxon>
        <taxon>Bacteroidota</taxon>
        <taxon>Flavobacteriia</taxon>
        <taxon>Flavobacteriales</taxon>
        <taxon>Flavobacteriaceae</taxon>
        <taxon>Capnocytophaga</taxon>
    </lineage>
</organism>
<feature type="chain" id="PRO_5028925652" description="DUF4835 domain-containing protein" evidence="1">
    <location>
        <begin position="19"/>
        <end position="294"/>
    </location>
</feature>
<dbReference type="EMBL" id="FNND01000003">
    <property type="protein sequence ID" value="SDW66121.1"/>
    <property type="molecule type" value="Genomic_DNA"/>
</dbReference>
<gene>
    <name evidence="2" type="ORF">SAMN05444420_103141</name>
</gene>
<proteinExistence type="predicted"/>
<dbReference type="GeneID" id="85016926"/>
<reference evidence="2 3" key="1">
    <citation type="submission" date="2016-10" db="EMBL/GenBank/DDBJ databases">
        <authorList>
            <person name="Varghese N."/>
            <person name="Submissions S."/>
        </authorList>
    </citation>
    <scope>NUCLEOTIDE SEQUENCE [LARGE SCALE GENOMIC DNA]</scope>
    <source>
        <strain evidence="2 3">DSM 11449</strain>
    </source>
</reference>